<reference evidence="2 3" key="1">
    <citation type="journal article" date="2016" name="Nat. Commun.">
        <title>Thousands of microbial genomes shed light on interconnected biogeochemical processes in an aquifer system.</title>
        <authorList>
            <person name="Anantharaman K."/>
            <person name="Brown C.T."/>
            <person name="Hug L.A."/>
            <person name="Sharon I."/>
            <person name="Castelle C.J."/>
            <person name="Probst A.J."/>
            <person name="Thomas B.C."/>
            <person name="Singh A."/>
            <person name="Wilkins M.J."/>
            <person name="Karaoz U."/>
            <person name="Brodie E.L."/>
            <person name="Williams K.H."/>
            <person name="Hubbard S.S."/>
            <person name="Banfield J.F."/>
        </authorList>
    </citation>
    <scope>NUCLEOTIDE SEQUENCE [LARGE SCALE GENOMIC DNA]</scope>
</reference>
<feature type="transmembrane region" description="Helical" evidence="1">
    <location>
        <begin position="76"/>
        <end position="96"/>
    </location>
</feature>
<protein>
    <recommendedName>
        <fullName evidence="4">Integral membrane protein</fullName>
    </recommendedName>
</protein>
<accession>A0A1F7WUR5</accession>
<evidence type="ECO:0000256" key="1">
    <source>
        <dbReference type="SAM" id="Phobius"/>
    </source>
</evidence>
<dbReference type="EMBL" id="MGFN01000023">
    <property type="protein sequence ID" value="OGM06562.1"/>
    <property type="molecule type" value="Genomic_DNA"/>
</dbReference>
<dbReference type="AlphaFoldDB" id="A0A1F7WUR5"/>
<dbReference type="InterPro" id="IPR043993">
    <property type="entry name" value="T4SS_pilin"/>
</dbReference>
<evidence type="ECO:0008006" key="4">
    <source>
        <dbReference type="Google" id="ProtNLM"/>
    </source>
</evidence>
<evidence type="ECO:0000313" key="3">
    <source>
        <dbReference type="Proteomes" id="UP000177737"/>
    </source>
</evidence>
<name>A0A1F7WUR5_9BACT</name>
<dbReference type="Proteomes" id="UP000177737">
    <property type="component" value="Unassembled WGS sequence"/>
</dbReference>
<dbReference type="Pfam" id="PF18895">
    <property type="entry name" value="T4SS_pilin"/>
    <property type="match status" value="1"/>
</dbReference>
<feature type="transmembrane region" description="Helical" evidence="1">
    <location>
        <begin position="32"/>
        <end position="55"/>
    </location>
</feature>
<evidence type="ECO:0000313" key="2">
    <source>
        <dbReference type="EMBL" id="OGM06562.1"/>
    </source>
</evidence>
<keyword evidence="1" id="KW-1133">Transmembrane helix</keyword>
<proteinExistence type="predicted"/>
<gene>
    <name evidence="2" type="ORF">A2129_01590</name>
</gene>
<comment type="caution">
    <text evidence="2">The sequence shown here is derived from an EMBL/GenBank/DDBJ whole genome shotgun (WGS) entry which is preliminary data.</text>
</comment>
<keyword evidence="1" id="KW-0472">Membrane</keyword>
<keyword evidence="1" id="KW-0812">Transmembrane</keyword>
<sequence length="115" mass="12291">MLAQVPSTDRITNPALGNNIQNLTGANFFGQFVPMLINLALIIAAVIFLFVLIWGAISWMTSGGDKSQVESARGKVVSAIAGLVLLFSAWAIINLIEGFFGTNILTLDILNLAIQ</sequence>
<organism evidence="2 3">
    <name type="scientific">Candidatus Woesebacteria bacterium GWC1_42_13</name>
    <dbReference type="NCBI Taxonomy" id="1802475"/>
    <lineage>
        <taxon>Bacteria</taxon>
        <taxon>Candidatus Woeseibacteriota</taxon>
    </lineage>
</organism>